<evidence type="ECO:0000256" key="3">
    <source>
        <dbReference type="ARBA" id="ARBA00022737"/>
    </source>
</evidence>
<dbReference type="GO" id="GO:0019894">
    <property type="term" value="F:kinesin binding"/>
    <property type="evidence" value="ECO:0007669"/>
    <property type="project" value="TreeGrafter"/>
</dbReference>
<dbReference type="InterPro" id="IPR002151">
    <property type="entry name" value="Kinesin_light"/>
</dbReference>
<protein>
    <recommendedName>
        <fullName evidence="8">Tetratricopeptide repeat protein</fullName>
    </recommendedName>
</protein>
<keyword evidence="4" id="KW-0802">TPR repeat</keyword>
<dbReference type="GO" id="GO:0005871">
    <property type="term" value="C:kinesin complex"/>
    <property type="evidence" value="ECO:0007669"/>
    <property type="project" value="InterPro"/>
</dbReference>
<dbReference type="AlphaFoldDB" id="A0A6C0EZ84"/>
<keyword evidence="2" id="KW-0963">Cytoplasm</keyword>
<dbReference type="Pfam" id="PF13424">
    <property type="entry name" value="TPR_12"/>
    <property type="match status" value="1"/>
</dbReference>
<proteinExistence type="predicted"/>
<dbReference type="SUPFAM" id="SSF48452">
    <property type="entry name" value="TPR-like"/>
    <property type="match status" value="1"/>
</dbReference>
<feature type="compositionally biased region" description="Basic residues" evidence="6">
    <location>
        <begin position="292"/>
        <end position="320"/>
    </location>
</feature>
<evidence type="ECO:0000256" key="2">
    <source>
        <dbReference type="ARBA" id="ARBA00022490"/>
    </source>
</evidence>
<keyword evidence="3" id="KW-0677">Repeat</keyword>
<dbReference type="EMBL" id="MN738999">
    <property type="protein sequence ID" value="QHT34368.1"/>
    <property type="molecule type" value="Genomic_DNA"/>
</dbReference>
<evidence type="ECO:0000256" key="5">
    <source>
        <dbReference type="SAM" id="Coils"/>
    </source>
</evidence>
<keyword evidence="5" id="KW-0175">Coiled coil</keyword>
<evidence type="ECO:0000256" key="6">
    <source>
        <dbReference type="SAM" id="MobiDB-lite"/>
    </source>
</evidence>
<evidence type="ECO:0000256" key="4">
    <source>
        <dbReference type="ARBA" id="ARBA00022803"/>
    </source>
</evidence>
<evidence type="ECO:0000256" key="1">
    <source>
        <dbReference type="ARBA" id="ARBA00004496"/>
    </source>
</evidence>
<accession>A0A6C0EZ84</accession>
<dbReference type="GO" id="GO:0007018">
    <property type="term" value="P:microtubule-based movement"/>
    <property type="evidence" value="ECO:0007669"/>
    <property type="project" value="TreeGrafter"/>
</dbReference>
<dbReference type="GO" id="GO:0005737">
    <property type="term" value="C:cytoplasm"/>
    <property type="evidence" value="ECO:0007669"/>
    <property type="project" value="UniProtKB-SubCell"/>
</dbReference>
<dbReference type="Gene3D" id="1.25.40.10">
    <property type="entry name" value="Tetratricopeptide repeat domain"/>
    <property type="match status" value="1"/>
</dbReference>
<dbReference type="PANTHER" id="PTHR45783:SF3">
    <property type="entry name" value="KINESIN LIGHT CHAIN"/>
    <property type="match status" value="1"/>
</dbReference>
<name>A0A6C0EZ84_9ZZZZ</name>
<reference evidence="7" key="1">
    <citation type="journal article" date="2020" name="Nature">
        <title>Giant virus diversity and host interactions through global metagenomics.</title>
        <authorList>
            <person name="Schulz F."/>
            <person name="Roux S."/>
            <person name="Paez-Espino D."/>
            <person name="Jungbluth S."/>
            <person name="Walsh D.A."/>
            <person name="Denef V.J."/>
            <person name="McMahon K.D."/>
            <person name="Konstantinidis K.T."/>
            <person name="Eloe-Fadrosh E.A."/>
            <person name="Kyrpides N.C."/>
            <person name="Woyke T."/>
        </authorList>
    </citation>
    <scope>NUCLEOTIDE SEQUENCE</scope>
    <source>
        <strain evidence="7">GVMAG-M-3300009163-63</strain>
    </source>
</reference>
<sequence>MLKKAFATLGFQNQEFEEFKRCISKVPILAQCVNTEKDRVKRVISRPAAASAAYTPLLSGQDEGSCSQENLHREITKLNLEGDLPTRELITCYRNLRDNPEFNRQIEESRHKDVYKKICLLLDEPAQKAQERQQLYQRLDPDYVKQLKEQEAAWQQIQRQFNEEEKELEKSLEETIKRVGKDHPDTLESLKKLADFVYTNQDYNRALPLYEDCLSKSKRVLGDDHPDTLKSLKKLADFLCRKGEFKRAEPLYKEIVARNKRILGDDHPDTLHSLSDLAVIKRGDTIGSRYGGRSKSKRNHKNKSFRSTRRRRYSRARGGKKIAASSSKTIKRRRKNAR</sequence>
<feature type="region of interest" description="Disordered" evidence="6">
    <location>
        <begin position="288"/>
        <end position="338"/>
    </location>
</feature>
<feature type="coiled-coil region" evidence="5">
    <location>
        <begin position="147"/>
        <end position="178"/>
    </location>
</feature>
<evidence type="ECO:0008006" key="8">
    <source>
        <dbReference type="Google" id="ProtNLM"/>
    </source>
</evidence>
<evidence type="ECO:0000313" key="7">
    <source>
        <dbReference type="EMBL" id="QHT34368.1"/>
    </source>
</evidence>
<feature type="compositionally biased region" description="Basic residues" evidence="6">
    <location>
        <begin position="329"/>
        <end position="338"/>
    </location>
</feature>
<organism evidence="7">
    <name type="scientific">viral metagenome</name>
    <dbReference type="NCBI Taxonomy" id="1070528"/>
    <lineage>
        <taxon>unclassified sequences</taxon>
        <taxon>metagenomes</taxon>
        <taxon>organismal metagenomes</taxon>
    </lineage>
</organism>
<comment type="subcellular location">
    <subcellularLocation>
        <location evidence="1">Cytoplasm</location>
    </subcellularLocation>
</comment>
<dbReference type="PANTHER" id="PTHR45783">
    <property type="entry name" value="KINESIN LIGHT CHAIN"/>
    <property type="match status" value="1"/>
</dbReference>
<dbReference type="InterPro" id="IPR011990">
    <property type="entry name" value="TPR-like_helical_dom_sf"/>
</dbReference>